<dbReference type="InterPro" id="IPR036188">
    <property type="entry name" value="FAD/NAD-bd_sf"/>
</dbReference>
<proteinExistence type="inferred from homology"/>
<dbReference type="PRINTS" id="PR00463">
    <property type="entry name" value="EP450I"/>
</dbReference>
<keyword evidence="8 10" id="KW-0408">Iron</keyword>
<keyword evidence="9" id="KW-0503">Monooxygenase</keyword>
<evidence type="ECO:0000313" key="14">
    <source>
        <dbReference type="EMBL" id="CRK43431.1"/>
    </source>
</evidence>
<dbReference type="Pfam" id="PF01494">
    <property type="entry name" value="FAD_binding_3"/>
    <property type="match status" value="1"/>
</dbReference>
<dbReference type="GO" id="GO:0005506">
    <property type="term" value="F:iron ion binding"/>
    <property type="evidence" value="ECO:0007669"/>
    <property type="project" value="InterPro"/>
</dbReference>
<keyword evidence="5 10" id="KW-0479">Metal-binding</keyword>
<reference evidence="15" key="1">
    <citation type="submission" date="2015-05" db="EMBL/GenBank/DDBJ databases">
        <authorList>
            <person name="Fogelqvist Johan"/>
        </authorList>
    </citation>
    <scope>NUCLEOTIDE SEQUENCE [LARGE SCALE GENOMIC DNA]</scope>
</reference>
<comment type="similarity">
    <text evidence="2">Belongs to the cytochrome P450 family.</text>
</comment>
<evidence type="ECO:0000256" key="11">
    <source>
        <dbReference type="SAM" id="MobiDB-lite"/>
    </source>
</evidence>
<dbReference type="SUPFAM" id="SSF51905">
    <property type="entry name" value="FAD/NAD(P)-binding domain"/>
    <property type="match status" value="1"/>
</dbReference>
<dbReference type="PROSITE" id="PS00086">
    <property type="entry name" value="CYTOCHROME_P450"/>
    <property type="match status" value="1"/>
</dbReference>
<dbReference type="CDD" id="cd11041">
    <property type="entry name" value="CYP503A1-like"/>
    <property type="match status" value="1"/>
</dbReference>
<dbReference type="GO" id="GO:0016705">
    <property type="term" value="F:oxidoreductase activity, acting on paired donors, with incorporation or reduction of molecular oxygen"/>
    <property type="evidence" value="ECO:0007669"/>
    <property type="project" value="InterPro"/>
</dbReference>
<dbReference type="Proteomes" id="UP000045706">
    <property type="component" value="Unassembled WGS sequence"/>
</dbReference>
<feature type="domain" description="FAD-binding" evidence="13">
    <location>
        <begin position="181"/>
        <end position="429"/>
    </location>
</feature>
<evidence type="ECO:0000313" key="15">
    <source>
        <dbReference type="Proteomes" id="UP000045706"/>
    </source>
</evidence>
<dbReference type="SUPFAM" id="SSF48264">
    <property type="entry name" value="Cytochrome P450"/>
    <property type="match status" value="1"/>
</dbReference>
<dbReference type="InterPro" id="IPR036396">
    <property type="entry name" value="Cyt_P450_sf"/>
</dbReference>
<gene>
    <name evidence="14" type="ORF">BN1723_005683</name>
</gene>
<evidence type="ECO:0000256" key="12">
    <source>
        <dbReference type="SAM" id="Phobius"/>
    </source>
</evidence>
<feature type="transmembrane region" description="Helical" evidence="12">
    <location>
        <begin position="598"/>
        <end position="618"/>
    </location>
</feature>
<keyword evidence="6" id="KW-0274">FAD</keyword>
<feature type="non-terminal residue" evidence="14">
    <location>
        <position position="1"/>
    </location>
</feature>
<feature type="compositionally biased region" description="Polar residues" evidence="11">
    <location>
        <begin position="1"/>
        <end position="18"/>
    </location>
</feature>
<evidence type="ECO:0000256" key="5">
    <source>
        <dbReference type="ARBA" id="ARBA00022723"/>
    </source>
</evidence>
<dbReference type="InterPro" id="IPR002401">
    <property type="entry name" value="Cyt_P450_E_grp-I"/>
</dbReference>
<feature type="region of interest" description="Disordered" evidence="11">
    <location>
        <begin position="76"/>
        <end position="109"/>
    </location>
</feature>
<dbReference type="InterPro" id="IPR017972">
    <property type="entry name" value="Cyt_P450_CS"/>
</dbReference>
<evidence type="ECO:0000256" key="6">
    <source>
        <dbReference type="ARBA" id="ARBA00022827"/>
    </source>
</evidence>
<protein>
    <recommendedName>
        <fullName evidence="13">FAD-binding domain-containing protein</fullName>
    </recommendedName>
</protein>
<evidence type="ECO:0000256" key="10">
    <source>
        <dbReference type="PIRSR" id="PIRSR602401-1"/>
    </source>
</evidence>
<evidence type="ECO:0000256" key="7">
    <source>
        <dbReference type="ARBA" id="ARBA00023002"/>
    </source>
</evidence>
<accession>A0A0G4NA03</accession>
<dbReference type="InterPro" id="IPR002938">
    <property type="entry name" value="FAD-bd"/>
</dbReference>
<keyword evidence="12" id="KW-0472">Membrane</keyword>
<comment type="cofactor">
    <cofactor evidence="1 10">
        <name>heme</name>
        <dbReference type="ChEBI" id="CHEBI:30413"/>
    </cofactor>
</comment>
<feature type="transmembrane region" description="Helical" evidence="12">
    <location>
        <begin position="639"/>
        <end position="664"/>
    </location>
</feature>
<dbReference type="GO" id="GO:0004497">
    <property type="term" value="F:monooxygenase activity"/>
    <property type="evidence" value="ECO:0007669"/>
    <property type="project" value="UniProtKB-KW"/>
</dbReference>
<keyword evidence="7" id="KW-0560">Oxidoreductase</keyword>
<dbReference type="AlphaFoldDB" id="A0A0G4NA03"/>
<organism evidence="14 15">
    <name type="scientific">Verticillium longisporum</name>
    <name type="common">Verticillium dahliae var. longisporum</name>
    <dbReference type="NCBI Taxonomy" id="100787"/>
    <lineage>
        <taxon>Eukaryota</taxon>
        <taxon>Fungi</taxon>
        <taxon>Dikarya</taxon>
        <taxon>Ascomycota</taxon>
        <taxon>Pezizomycotina</taxon>
        <taxon>Sordariomycetes</taxon>
        <taxon>Hypocreomycetidae</taxon>
        <taxon>Glomerellales</taxon>
        <taxon>Plectosphaerellaceae</taxon>
        <taxon>Verticillium</taxon>
    </lineage>
</organism>
<evidence type="ECO:0000256" key="4">
    <source>
        <dbReference type="ARBA" id="ARBA00022630"/>
    </source>
</evidence>
<dbReference type="InterPro" id="IPR001128">
    <property type="entry name" value="Cyt_P450"/>
</dbReference>
<dbReference type="Pfam" id="PF00067">
    <property type="entry name" value="p450"/>
    <property type="match status" value="1"/>
</dbReference>
<dbReference type="PANTHER" id="PTHR46206:SF2">
    <property type="entry name" value="CYTOCHROME P450 MONOOXYGENASE AUSG-RELATED"/>
    <property type="match status" value="1"/>
</dbReference>
<dbReference type="Gene3D" id="3.50.50.60">
    <property type="entry name" value="FAD/NAD(P)-binding domain"/>
    <property type="match status" value="1"/>
</dbReference>
<feature type="compositionally biased region" description="Basic and acidic residues" evidence="11">
    <location>
        <begin position="94"/>
        <end position="109"/>
    </location>
</feature>
<dbReference type="EMBL" id="CVQI01033273">
    <property type="protein sequence ID" value="CRK43431.1"/>
    <property type="molecule type" value="Genomic_DNA"/>
</dbReference>
<keyword evidence="4" id="KW-0285">Flavoprotein</keyword>
<feature type="transmembrane region" description="Helical" evidence="12">
    <location>
        <begin position="794"/>
        <end position="820"/>
    </location>
</feature>
<evidence type="ECO:0000256" key="8">
    <source>
        <dbReference type="ARBA" id="ARBA00023004"/>
    </source>
</evidence>
<name>A0A0G4NA03_VERLO</name>
<dbReference type="GO" id="GO:0071949">
    <property type="term" value="F:FAD binding"/>
    <property type="evidence" value="ECO:0007669"/>
    <property type="project" value="InterPro"/>
</dbReference>
<feature type="binding site" description="axial binding residue" evidence="10">
    <location>
        <position position="1196"/>
    </location>
    <ligand>
        <name>heme</name>
        <dbReference type="ChEBI" id="CHEBI:30413"/>
    </ligand>
    <ligandPart>
        <name>Fe</name>
        <dbReference type="ChEBI" id="CHEBI:18248"/>
    </ligandPart>
</feature>
<keyword evidence="12" id="KW-0812">Transmembrane</keyword>
<feature type="region of interest" description="Disordered" evidence="11">
    <location>
        <begin position="1"/>
        <end position="31"/>
    </location>
</feature>
<evidence type="ECO:0000259" key="13">
    <source>
        <dbReference type="Pfam" id="PF01494"/>
    </source>
</evidence>
<evidence type="ECO:0000256" key="3">
    <source>
        <dbReference type="ARBA" id="ARBA00022617"/>
    </source>
</evidence>
<sequence>QSLLGSMRDQTAELSTQLKESRSQSEALEEELAEIQKHLSERSREAERMRGMLADVDGRADSKVREMRSRMEAAIEERDRIEDESSTLARRKSRETEEQKQKIRELERETNWDATTRSSRKLKAYGSPDVLIKMATFFIFPTESVFWKQGKKLLFNYAISYLERETVLRVLYENLHDKSPIHLLRRITSVDHSGTDGVVVHCQDGTIVAGDVLVGCDGVNSLVRREMWRLSEHDKPQATPESVRNGLKAEFQCLFGLSTRTRGVNAGEMDVNFASGFSTMVIGGKGGRVFWFVFAKMDKTYTSPNIPKYSYEDAVAFANEYMDFTIKDGLKFSDLWQSRTSVTLAATEEAELKEWTWGRIACVGDNVHKMTPHMGAGGNAAMESAATLANELRKLGQAAKKTKIDIETVQRHLETYQRGRRDRTSAVCDASAQLARLQALDSVASKFIAFWILPTAGDLLVDVNCDMIIGAAKLDYIPTPERSVQGTMPFNPSLGLGKGESKLKRGFAGLPLLALSLFGPWLVEPSNLAMVDKLTPLFLSYDHASNSIRAWPYTGVLAASSGLDVMRFHLDFGIICAVVLFESSRRANVLTISSLPIAFFYCLQSFKIVHVMGVYCFAHYVQSPIENFRAKDMRLTNRAYSGTVLVTLLVAYYVPLVTAIMPVFSITTRLTWGYVFQYFPFSISILQNGLKHLFLEDVMDEDKIRAPDGDLSLIGLTIFTFALFAFVARLLALIGTLTSQVLSQSSDMVLMTELGGWAQPIRLFEIHAIFAVLLVWLLYLFSDLKRAEIVRWSWPTLLVCIATALCLFGPGVTVGMGWLYDGPFQIMSGTGPKLILPNKYAHELRDHPFLSLNKAFVQDFFTEYHGFEPFLEGTRDDGVISDTVRTKLTQSLGLITGDLVDETNVSMPHIFGDSTMWTSVLLKDAILNLVARLSSRVFLGEELCRNEEWLRIAKSYAVDALTATYLMRMAPSLLRPIAYWLIPQCRRSRQAVQCARKLIDPEVKKRKKLVDDALQSGAKPSKISDAIGWMYQVAAGRPVDFVCAQMQLTLAAVHTTTEVLTQAILDLCERPELVQKLREEVIEVLGDEGWAKTSFYKLKLMDSFFKESQRFTPLVSTAMNRLVEKDITLSDGRFLPKGIRINVLTDFRNPEKYPNPDEFDAMRFVPMRQGQGSENASQLASTSSEHTLFGHGRHACPGRFFAVNEMKIILAQFLLEYDLRAKEGLTELQPQAFETSIGVNPAVTIEIRRRNKSADVRIEKRE</sequence>
<evidence type="ECO:0000256" key="2">
    <source>
        <dbReference type="ARBA" id="ARBA00010617"/>
    </source>
</evidence>
<dbReference type="GO" id="GO:0020037">
    <property type="term" value="F:heme binding"/>
    <property type="evidence" value="ECO:0007669"/>
    <property type="project" value="InterPro"/>
</dbReference>
<evidence type="ECO:0000256" key="9">
    <source>
        <dbReference type="ARBA" id="ARBA00023033"/>
    </source>
</evidence>
<feature type="transmembrane region" description="Helical" evidence="12">
    <location>
        <begin position="711"/>
        <end position="737"/>
    </location>
</feature>
<feature type="transmembrane region" description="Helical" evidence="12">
    <location>
        <begin position="670"/>
        <end position="690"/>
    </location>
</feature>
<evidence type="ECO:0000256" key="1">
    <source>
        <dbReference type="ARBA" id="ARBA00001971"/>
    </source>
</evidence>
<keyword evidence="3 10" id="KW-0349">Heme</keyword>
<keyword evidence="12" id="KW-1133">Transmembrane helix</keyword>
<dbReference type="Gene3D" id="1.10.630.10">
    <property type="entry name" value="Cytochrome P450"/>
    <property type="match status" value="1"/>
</dbReference>
<dbReference type="PANTHER" id="PTHR46206">
    <property type="entry name" value="CYTOCHROME P450"/>
    <property type="match status" value="1"/>
</dbReference>
<feature type="transmembrane region" description="Helical" evidence="12">
    <location>
        <begin position="757"/>
        <end position="782"/>
    </location>
</feature>